<reference evidence="2" key="1">
    <citation type="submission" date="2020-08" db="EMBL/GenBank/DDBJ databases">
        <title>Multicomponent nature underlies the extraordinary mechanical properties of spider dragline silk.</title>
        <authorList>
            <person name="Kono N."/>
            <person name="Nakamura H."/>
            <person name="Mori M."/>
            <person name="Yoshida Y."/>
            <person name="Ohtoshi R."/>
            <person name="Malay A.D."/>
            <person name="Moran D.A.P."/>
            <person name="Tomita M."/>
            <person name="Numata K."/>
            <person name="Arakawa K."/>
        </authorList>
    </citation>
    <scope>NUCLEOTIDE SEQUENCE</scope>
</reference>
<evidence type="ECO:0000313" key="2">
    <source>
        <dbReference type="EMBL" id="GFT39790.1"/>
    </source>
</evidence>
<accession>A0A8X6NZK1</accession>
<protein>
    <submittedName>
        <fullName evidence="2">Uncharacterized protein</fullName>
    </submittedName>
</protein>
<feature type="compositionally biased region" description="Basic residues" evidence="1">
    <location>
        <begin position="1"/>
        <end position="12"/>
    </location>
</feature>
<comment type="caution">
    <text evidence="2">The sequence shown here is derived from an EMBL/GenBank/DDBJ whole genome shotgun (WGS) entry which is preliminary data.</text>
</comment>
<dbReference type="AlphaFoldDB" id="A0A8X6NZK1"/>
<evidence type="ECO:0000313" key="3">
    <source>
        <dbReference type="Proteomes" id="UP000887013"/>
    </source>
</evidence>
<proteinExistence type="predicted"/>
<gene>
    <name evidence="2" type="ORF">NPIL_56521</name>
</gene>
<dbReference type="OrthoDB" id="10598117at2759"/>
<dbReference type="Proteomes" id="UP000887013">
    <property type="component" value="Unassembled WGS sequence"/>
</dbReference>
<feature type="region of interest" description="Disordered" evidence="1">
    <location>
        <begin position="1"/>
        <end position="21"/>
    </location>
</feature>
<name>A0A8X6NZK1_NEPPI</name>
<evidence type="ECO:0000256" key="1">
    <source>
        <dbReference type="SAM" id="MobiDB-lite"/>
    </source>
</evidence>
<organism evidence="2 3">
    <name type="scientific">Nephila pilipes</name>
    <name type="common">Giant wood spider</name>
    <name type="synonym">Nephila maculata</name>
    <dbReference type="NCBI Taxonomy" id="299642"/>
    <lineage>
        <taxon>Eukaryota</taxon>
        <taxon>Metazoa</taxon>
        <taxon>Ecdysozoa</taxon>
        <taxon>Arthropoda</taxon>
        <taxon>Chelicerata</taxon>
        <taxon>Arachnida</taxon>
        <taxon>Araneae</taxon>
        <taxon>Araneomorphae</taxon>
        <taxon>Entelegynae</taxon>
        <taxon>Araneoidea</taxon>
        <taxon>Nephilidae</taxon>
        <taxon>Nephila</taxon>
    </lineage>
</organism>
<keyword evidence="3" id="KW-1185">Reference proteome</keyword>
<dbReference type="EMBL" id="BMAW01109703">
    <property type="protein sequence ID" value="GFT39790.1"/>
    <property type="molecule type" value="Genomic_DNA"/>
</dbReference>
<sequence>MRKPKLCGRRGAFRGTKEGGRTKRTVISKGTCLFGHGELPFPHLSLPSYSTLFLPLRTARVPPPPKSHISWYSLFQISWTYIFSTRTMRTGGGRDSFLRRDVPNGE</sequence>